<dbReference type="PATRIC" id="fig|1310630.3.peg.35"/>
<dbReference type="Proteomes" id="UP000020735">
    <property type="component" value="Unassembled WGS sequence"/>
</dbReference>
<evidence type="ECO:0000313" key="3">
    <source>
        <dbReference type="Proteomes" id="UP000020735"/>
    </source>
</evidence>
<feature type="compositionally biased region" description="Basic and acidic residues" evidence="1">
    <location>
        <begin position="50"/>
        <end position="64"/>
    </location>
</feature>
<evidence type="ECO:0000256" key="1">
    <source>
        <dbReference type="SAM" id="MobiDB-lite"/>
    </source>
</evidence>
<gene>
    <name evidence="2" type="ORF">J529_0036</name>
</gene>
<feature type="compositionally biased region" description="Polar residues" evidence="1">
    <location>
        <begin position="36"/>
        <end position="45"/>
    </location>
</feature>
<reference evidence="2 3" key="1">
    <citation type="submission" date="2014-02" db="EMBL/GenBank/DDBJ databases">
        <title>Comparative genomics and transcriptomics to identify genetic mechanisms underlying the emergence of carbapenem resistant Acinetobacter baumannii (CRAb).</title>
        <authorList>
            <person name="Harris A.D."/>
            <person name="Johnson K.J."/>
            <person name="George J."/>
            <person name="Shefchek K."/>
            <person name="Daugherty S.C."/>
            <person name="Parankush S."/>
            <person name="Sadzewicz L."/>
            <person name="Tallon L."/>
            <person name="Sengamalay N."/>
            <person name="Hazen T.H."/>
            <person name="Rasko D.A."/>
        </authorList>
    </citation>
    <scope>NUCLEOTIDE SEQUENCE [LARGE SCALE GENOMIC DNA]</scope>
    <source>
        <strain evidence="2 3">99063</strain>
    </source>
</reference>
<accession>A0A009TRE3</accession>
<protein>
    <submittedName>
        <fullName evidence="2">Uncharacterized protein</fullName>
    </submittedName>
</protein>
<dbReference type="AlphaFoldDB" id="A0A009TRE3"/>
<comment type="caution">
    <text evidence="2">The sequence shown here is derived from an EMBL/GenBank/DDBJ whole genome shotgun (WGS) entry which is preliminary data.</text>
</comment>
<proteinExistence type="predicted"/>
<sequence length="82" mass="8897">MSKNSKQTSNKVAKLASEVLRDPSSSVIQKKLAGSALSQTHSPKQMGNKMESEASRVLKSDKYNDTTKTLAASLVSQSNKER</sequence>
<organism evidence="2 3">
    <name type="scientific">Acinetobacter baumannii 99063</name>
    <dbReference type="NCBI Taxonomy" id="1310630"/>
    <lineage>
        <taxon>Bacteria</taxon>
        <taxon>Pseudomonadati</taxon>
        <taxon>Pseudomonadota</taxon>
        <taxon>Gammaproteobacteria</taxon>
        <taxon>Moraxellales</taxon>
        <taxon>Moraxellaceae</taxon>
        <taxon>Acinetobacter</taxon>
        <taxon>Acinetobacter calcoaceticus/baumannii complex</taxon>
    </lineage>
</organism>
<evidence type="ECO:0000313" key="2">
    <source>
        <dbReference type="EMBL" id="EXC53940.1"/>
    </source>
</evidence>
<dbReference type="RefSeq" id="WP_032059100.1">
    <property type="nucleotide sequence ID" value="NZ_JEXJ01000001.1"/>
</dbReference>
<name>A0A009TRE3_ACIBA</name>
<feature type="compositionally biased region" description="Polar residues" evidence="1">
    <location>
        <begin position="1"/>
        <end position="11"/>
    </location>
</feature>
<feature type="region of interest" description="Disordered" evidence="1">
    <location>
        <begin position="1"/>
        <end position="64"/>
    </location>
</feature>
<dbReference type="EMBL" id="JEXJ01000001">
    <property type="protein sequence ID" value="EXC53940.1"/>
    <property type="molecule type" value="Genomic_DNA"/>
</dbReference>